<dbReference type="EMBL" id="CP096115">
    <property type="protein sequence ID" value="UUX92227.1"/>
    <property type="molecule type" value="Genomic_DNA"/>
</dbReference>
<dbReference type="AlphaFoldDB" id="A0A9E7PRI1"/>
<evidence type="ECO:0000313" key="2">
    <source>
        <dbReference type="Proteomes" id="UP001060368"/>
    </source>
</evidence>
<proteinExistence type="predicted"/>
<evidence type="ECO:0000313" key="1">
    <source>
        <dbReference type="EMBL" id="UUX92227.1"/>
    </source>
</evidence>
<dbReference type="Proteomes" id="UP001060368">
    <property type="component" value="Chromosome"/>
</dbReference>
<name>A0A9E7PRI1_9EURY</name>
<protein>
    <submittedName>
        <fullName evidence="1">Uncharacterized protein</fullName>
    </submittedName>
</protein>
<reference evidence="1" key="1">
    <citation type="submission" date="2022-04" db="EMBL/GenBank/DDBJ databases">
        <title>Complete genome of Methanoplanus endosymbiosus DSM 3599.</title>
        <authorList>
            <person name="Chen S.-C."/>
            <person name="You Y.-T."/>
            <person name="Zhou Y.-Z."/>
            <person name="Lai M.-C."/>
        </authorList>
    </citation>
    <scope>NUCLEOTIDE SEQUENCE</scope>
    <source>
        <strain evidence="1">DSM 3599</strain>
    </source>
</reference>
<keyword evidence="2" id="KW-1185">Reference proteome</keyword>
<sequence>MFYLRIKNAFDIKVEVKIGIEIDTGTEIGTNTEIEIEIVSWLHHSHSHS</sequence>
<dbReference type="GeneID" id="74308608"/>
<organism evidence="1 2">
    <name type="scientific">Methanoplanus endosymbiosus</name>
    <dbReference type="NCBI Taxonomy" id="33865"/>
    <lineage>
        <taxon>Archaea</taxon>
        <taxon>Methanobacteriati</taxon>
        <taxon>Methanobacteriota</taxon>
        <taxon>Stenosarchaea group</taxon>
        <taxon>Methanomicrobia</taxon>
        <taxon>Methanomicrobiales</taxon>
        <taxon>Methanomicrobiaceae</taxon>
        <taxon>Methanoplanus</taxon>
    </lineage>
</organism>
<accession>A0A9E7PRI1</accession>
<gene>
    <name evidence="1" type="ORF">L6E24_12860</name>
</gene>
<dbReference type="KEGG" id="mend:L6E24_12860"/>
<dbReference type="RefSeq" id="WP_257742376.1">
    <property type="nucleotide sequence ID" value="NZ_CP096115.1"/>
</dbReference>